<dbReference type="Proteomes" id="UP000186917">
    <property type="component" value="Unassembled WGS sequence"/>
</dbReference>
<dbReference type="STRING" id="477680.SAMN05421788_10938"/>
<name>A0A173MJM1_9BACT</name>
<proteinExistence type="predicted"/>
<protein>
    <submittedName>
        <fullName evidence="1">Uncharacterized protein</fullName>
    </submittedName>
</protein>
<sequence>MYHNNIGKQIYLLMLAVISTTAVLSQMQVKTLAALPPHLRIAYT</sequence>
<keyword evidence="2" id="KW-1185">Reference proteome</keyword>
<reference evidence="2" key="1">
    <citation type="submission" date="2017-01" db="EMBL/GenBank/DDBJ databases">
        <authorList>
            <person name="Varghese N."/>
            <person name="Submissions S."/>
        </authorList>
    </citation>
    <scope>NUCLEOTIDE SEQUENCE [LARGE SCALE GENOMIC DNA]</scope>
    <source>
        <strain evidence="2">DSM 21054</strain>
    </source>
</reference>
<dbReference type="EMBL" id="FTOR01000009">
    <property type="protein sequence ID" value="SIT29791.1"/>
    <property type="molecule type" value="Genomic_DNA"/>
</dbReference>
<dbReference type="AlphaFoldDB" id="A0A173MJM1"/>
<evidence type="ECO:0000313" key="1">
    <source>
        <dbReference type="EMBL" id="SIT29791.1"/>
    </source>
</evidence>
<dbReference type="RefSeq" id="WP_262495998.1">
    <property type="nucleotide sequence ID" value="NZ_AP017422.1"/>
</dbReference>
<organism evidence="1 2">
    <name type="scientific">Filimonas lacunae</name>
    <dbReference type="NCBI Taxonomy" id="477680"/>
    <lineage>
        <taxon>Bacteria</taxon>
        <taxon>Pseudomonadati</taxon>
        <taxon>Bacteroidota</taxon>
        <taxon>Chitinophagia</taxon>
        <taxon>Chitinophagales</taxon>
        <taxon>Chitinophagaceae</taxon>
        <taxon>Filimonas</taxon>
    </lineage>
</organism>
<gene>
    <name evidence="1" type="ORF">SAMN05421788_10938</name>
</gene>
<dbReference type="KEGG" id="fln:FLA_3637"/>
<accession>A0A173MJM1</accession>
<evidence type="ECO:0000313" key="2">
    <source>
        <dbReference type="Proteomes" id="UP000186917"/>
    </source>
</evidence>